<name>A0A0L8G7J9_OCTBM</name>
<dbReference type="EMBL" id="KQ423598">
    <property type="protein sequence ID" value="KOF72560.1"/>
    <property type="molecule type" value="Genomic_DNA"/>
</dbReference>
<organism evidence="1">
    <name type="scientific">Octopus bimaculoides</name>
    <name type="common">California two-spotted octopus</name>
    <dbReference type="NCBI Taxonomy" id="37653"/>
    <lineage>
        <taxon>Eukaryota</taxon>
        <taxon>Metazoa</taxon>
        <taxon>Spiralia</taxon>
        <taxon>Lophotrochozoa</taxon>
        <taxon>Mollusca</taxon>
        <taxon>Cephalopoda</taxon>
        <taxon>Coleoidea</taxon>
        <taxon>Octopodiformes</taxon>
        <taxon>Octopoda</taxon>
        <taxon>Incirrata</taxon>
        <taxon>Octopodidae</taxon>
        <taxon>Octopus</taxon>
    </lineage>
</organism>
<protein>
    <submittedName>
        <fullName evidence="1">Uncharacterized protein</fullName>
    </submittedName>
</protein>
<sequence length="147" mass="16420">MHSNINIQTYTHIVGYVHTEWDRCRATLSFWKAELWELMVLGYSALRLVEVTELEETVLSACSLVEELLDLEVNGHSALSLVKLTDLEVAEPADSLVEETDLEMTERSALRLVVLTELEVAGWSADSLAEETGLGVTGFLEVRLVEL</sequence>
<reference evidence="1" key="1">
    <citation type="submission" date="2015-07" db="EMBL/GenBank/DDBJ databases">
        <title>MeaNS - Measles Nucleotide Surveillance Program.</title>
        <authorList>
            <person name="Tran T."/>
            <person name="Druce J."/>
        </authorList>
    </citation>
    <scope>NUCLEOTIDE SEQUENCE</scope>
    <source>
        <strain evidence="1">UCB-OBI-ISO-001</strain>
        <tissue evidence="1">Gonad</tissue>
    </source>
</reference>
<gene>
    <name evidence="1" type="ORF">OCBIM_22039256mg</name>
</gene>
<evidence type="ECO:0000313" key="1">
    <source>
        <dbReference type="EMBL" id="KOF72560.1"/>
    </source>
</evidence>
<accession>A0A0L8G7J9</accession>
<proteinExistence type="predicted"/>
<dbReference type="AlphaFoldDB" id="A0A0L8G7J9"/>